<dbReference type="RefSeq" id="WP_011277700.1">
    <property type="nucleotide sequence ID" value="NZ_BHWZ01000001.1"/>
</dbReference>
<name>A0A0U3FN67_9CREN</name>
<evidence type="ECO:0000313" key="5">
    <source>
        <dbReference type="EMBL" id="ALU28899.1"/>
    </source>
</evidence>
<evidence type="ECO:0000313" key="7">
    <source>
        <dbReference type="Proteomes" id="UP000060043"/>
    </source>
</evidence>
<sequence>MPDFKIVVSDPKTKEDKKEKLKVKVSDKVKSNQGEKEGKAIPLARINDKIKQALNLDDFLTLEITKQEGDKKVKIKGHFKIEVDNTVPDGEVWISKSMAEKFGAEEFEALAYRTRAFQLSLDQSKLPNLVGTKIGDVIDINVSGVNLKLKITGGSDNSGFSMRFDVGGGAKRKILVSGPPGYYPKEDGLRRKRTVRGNMITPEIVQINTIMIR</sequence>
<dbReference type="PaxDb" id="1435377-SUSAZ_03765"/>
<dbReference type="SMART" id="SM01405">
    <property type="entry name" value="Ribosomal_S6e"/>
    <property type="match status" value="1"/>
</dbReference>
<proteinExistence type="inferred from homology"/>
<dbReference type="OMA" id="FRARAWQ"/>
<dbReference type="HAMAP" id="MF_00512">
    <property type="entry name" value="Ribosomal_eS6"/>
    <property type="match status" value="1"/>
</dbReference>
<dbReference type="AlphaFoldDB" id="A0A0U3FN67"/>
<dbReference type="EMBL" id="CP013695">
    <property type="protein sequence ID" value="ALU31622.1"/>
    <property type="molecule type" value="Genomic_DNA"/>
</dbReference>
<evidence type="ECO:0000313" key="8">
    <source>
        <dbReference type="Proteomes" id="UP000065473"/>
    </source>
</evidence>
<dbReference type="GO" id="GO:0005840">
    <property type="term" value="C:ribosome"/>
    <property type="evidence" value="ECO:0007669"/>
    <property type="project" value="UniProtKB-KW"/>
</dbReference>
<reference evidence="7 8" key="1">
    <citation type="submission" date="2015-12" db="EMBL/GenBank/DDBJ databases">
        <title>A stable core within a dynamic pangenome in Sulfolobus acidocaldarius.</title>
        <authorList>
            <person name="Anderson R."/>
            <person name="Kouris A."/>
            <person name="Seward C."/>
            <person name="Campbell K."/>
            <person name="Whitaker R."/>
        </authorList>
    </citation>
    <scope>NUCLEOTIDE SEQUENCE [LARGE SCALE GENOMIC DNA]</scope>
    <source>
        <strain evidence="5 8">GG12-C01-09</strain>
        <strain evidence="6 7">NG05B_CO5_07</strain>
    </source>
</reference>
<dbReference type="GO" id="GO:0006412">
    <property type="term" value="P:translation"/>
    <property type="evidence" value="ECO:0007669"/>
    <property type="project" value="UniProtKB-UniRule"/>
</dbReference>
<evidence type="ECO:0000256" key="2">
    <source>
        <dbReference type="ARBA" id="ARBA00022980"/>
    </source>
</evidence>
<dbReference type="InterPro" id="IPR020924">
    <property type="entry name" value="Ribosomal_eS6_arc"/>
</dbReference>
<dbReference type="STRING" id="1435377.SUSAZ_03765"/>
<dbReference type="Pfam" id="PF01092">
    <property type="entry name" value="Ribosomal_S6e"/>
    <property type="match status" value="1"/>
</dbReference>
<dbReference type="EMBL" id="CP013694">
    <property type="protein sequence ID" value="ALU28899.1"/>
    <property type="molecule type" value="Genomic_DNA"/>
</dbReference>
<evidence type="ECO:0000313" key="6">
    <source>
        <dbReference type="EMBL" id="ALU31622.1"/>
    </source>
</evidence>
<dbReference type="Proteomes" id="UP000065473">
    <property type="component" value="Chromosome"/>
</dbReference>
<dbReference type="GO" id="GO:1990904">
    <property type="term" value="C:ribonucleoprotein complex"/>
    <property type="evidence" value="ECO:0007669"/>
    <property type="project" value="UniProtKB-KW"/>
</dbReference>
<protein>
    <recommendedName>
        <fullName evidence="4">Small ribosomal subunit protein eS6</fullName>
    </recommendedName>
</protein>
<evidence type="ECO:0000256" key="1">
    <source>
        <dbReference type="ARBA" id="ARBA00009312"/>
    </source>
</evidence>
<comment type="similarity">
    <text evidence="1 4">Belongs to the eukaryotic ribosomal protein eS6 family.</text>
</comment>
<dbReference type="GO" id="GO:0003735">
    <property type="term" value="F:structural constituent of ribosome"/>
    <property type="evidence" value="ECO:0007669"/>
    <property type="project" value="InterPro"/>
</dbReference>
<dbReference type="Proteomes" id="UP000060043">
    <property type="component" value="Chromosome"/>
</dbReference>
<accession>A0A0U3FN67</accession>
<evidence type="ECO:0000256" key="4">
    <source>
        <dbReference type="HAMAP-Rule" id="MF_00512"/>
    </source>
</evidence>
<dbReference type="InterPro" id="IPR001377">
    <property type="entry name" value="Ribosomal_eS6"/>
</dbReference>
<organism evidence="5 8">
    <name type="scientific">Sulfolobus acidocaldarius</name>
    <dbReference type="NCBI Taxonomy" id="2285"/>
    <lineage>
        <taxon>Archaea</taxon>
        <taxon>Thermoproteota</taxon>
        <taxon>Thermoprotei</taxon>
        <taxon>Sulfolobales</taxon>
        <taxon>Sulfolobaceae</taxon>
        <taxon>Sulfolobus</taxon>
    </lineage>
</organism>
<dbReference type="SMR" id="A0A0U3FN67"/>
<dbReference type="NCBIfam" id="NF003292">
    <property type="entry name" value="PRK04290.1-1"/>
    <property type="match status" value="1"/>
</dbReference>
<gene>
    <name evidence="4" type="primary">rps6e</name>
    <name evidence="5" type="ORF">ATY89_02255</name>
    <name evidence="6" type="ORF">ATZ20_05290</name>
</gene>
<keyword evidence="3 4" id="KW-0687">Ribonucleoprotein</keyword>
<dbReference type="GeneID" id="14551344"/>
<evidence type="ECO:0000256" key="3">
    <source>
        <dbReference type="ARBA" id="ARBA00023274"/>
    </source>
</evidence>
<dbReference type="PANTHER" id="PTHR11502">
    <property type="entry name" value="40S RIBOSOMAL PROTEIN S6"/>
    <property type="match status" value="1"/>
</dbReference>
<keyword evidence="2 4" id="KW-0689">Ribosomal protein</keyword>
<dbReference type="OrthoDB" id="7793at2157"/>